<dbReference type="PANTHER" id="PTHR42800:SF1">
    <property type="entry name" value="EXOINULINASE INUD (AFU_ORTHOLOGUE AFUA_5G00480)"/>
    <property type="match status" value="1"/>
</dbReference>
<feature type="domain" description="Ricin B lectin" evidence="4">
    <location>
        <begin position="1098"/>
        <end position="1231"/>
    </location>
</feature>
<dbReference type="InterPro" id="IPR001362">
    <property type="entry name" value="Glyco_hydro_32"/>
</dbReference>
<dbReference type="SMART" id="SM00640">
    <property type="entry name" value="Glyco_32"/>
    <property type="match status" value="1"/>
</dbReference>
<dbReference type="SUPFAM" id="SSF50370">
    <property type="entry name" value="Ricin B-like lectins"/>
    <property type="match status" value="1"/>
</dbReference>
<evidence type="ECO:0000313" key="5">
    <source>
        <dbReference type="EMBL" id="MCV9886964.1"/>
    </source>
</evidence>
<dbReference type="SUPFAM" id="SSF49899">
    <property type="entry name" value="Concanavalin A-like lectins/glucanases"/>
    <property type="match status" value="1"/>
</dbReference>
<dbReference type="Pfam" id="PF00251">
    <property type="entry name" value="Glyco_hydro_32N"/>
    <property type="match status" value="1"/>
</dbReference>
<keyword evidence="6" id="KW-1185">Reference proteome</keyword>
<reference evidence="5 6" key="1">
    <citation type="submission" date="2022-10" db="EMBL/GenBank/DDBJ databases">
        <title>Draft genome assembly of moderately radiation resistant bacterium Metabacillus halosaccharovorans.</title>
        <authorList>
            <person name="Pal S."/>
            <person name="Gopinathan A."/>
        </authorList>
    </citation>
    <scope>NUCLEOTIDE SEQUENCE [LARGE SCALE GENOMIC DNA]</scope>
    <source>
        <strain evidence="5 6">VITHBRA001</strain>
    </source>
</reference>
<dbReference type="CDD" id="cd00161">
    <property type="entry name" value="beta-trefoil_Ricin-like"/>
    <property type="match status" value="1"/>
</dbReference>
<dbReference type="SUPFAM" id="SSF49373">
    <property type="entry name" value="Invasin/intimin cell-adhesion fragments"/>
    <property type="match status" value="1"/>
</dbReference>
<comment type="caution">
    <text evidence="5">The sequence shown here is derived from an EMBL/GenBank/DDBJ whole genome shotgun (WGS) entry which is preliminary data.</text>
</comment>
<dbReference type="InterPro" id="IPR013320">
    <property type="entry name" value="ConA-like_dom_sf"/>
</dbReference>
<dbReference type="InterPro" id="IPR023296">
    <property type="entry name" value="Glyco_hydro_beta-prop_sf"/>
</dbReference>
<dbReference type="RefSeq" id="WP_264143442.1">
    <property type="nucleotide sequence ID" value="NZ_JAOYEY010000043.1"/>
</dbReference>
<dbReference type="PROSITE" id="PS50231">
    <property type="entry name" value="RICIN_B_LECTIN"/>
    <property type="match status" value="1"/>
</dbReference>
<dbReference type="InterPro" id="IPR008964">
    <property type="entry name" value="Invasin/intimin_cell_adhesion"/>
</dbReference>
<keyword evidence="3" id="KW-0326">Glycosidase</keyword>
<accession>A0ABT3DIT0</accession>
<gene>
    <name evidence="5" type="ORF">OIH86_15095</name>
</gene>
<protein>
    <submittedName>
        <fullName evidence="5">GH32 C-terminal domain-containing protein</fullName>
    </submittedName>
</protein>
<dbReference type="Pfam" id="PF00652">
    <property type="entry name" value="Ricin_B_lectin"/>
    <property type="match status" value="1"/>
</dbReference>
<proteinExistence type="inferred from homology"/>
<dbReference type="InterPro" id="IPR000772">
    <property type="entry name" value="Ricin_B_lectin"/>
</dbReference>
<dbReference type="Gene3D" id="2.60.120.560">
    <property type="entry name" value="Exo-inulinase, domain 1"/>
    <property type="match status" value="4"/>
</dbReference>
<evidence type="ECO:0000256" key="2">
    <source>
        <dbReference type="ARBA" id="ARBA00022801"/>
    </source>
</evidence>
<keyword evidence="2" id="KW-0378">Hydrolase</keyword>
<dbReference type="Gene3D" id="2.80.10.50">
    <property type="match status" value="1"/>
</dbReference>
<sequence>MKNIKKTKLVILLVIVFSINYMDQHFQVQATEQNAAIFGYIPITGSWMQENNGVIRGKSDKKKPGLILSSTEVGNFFVYEATVKLKSSTSGSLVFRANKMGTEGYMLRIDSKKNSVQLVDINSGKHIGEQIKKQLKEDVTYKIKIAGDGPSIKVFLNDRIVADIKDFKHSKGFTGFNVDHGTAEFSRVFVHEVKTNLTEWAMTDQWSATSQGLAGNAKLNEKIYALTKTKVTDFNFETNVMINDKSGIGTLLFRADQKGLQGYGLQIDAEKDQIRLVDTKRNKVISHYNETIDTGSLYHIRVKAIGKSLHIFWQNSSNPIITAQDPIYDQGLVGLKVSNGNVVFQNIQVSDLSTNLEGWQTHNGEWLPHLEGIMGKSPASENTYYMAESEEADFILEGDLKVDPSTPYGTAGIVFRANSDATKGYMIKLDPNLNQVRLLDLSGDRTIGLAERKIETGKTYHLEIHVKGPTMNVYLDGYADPLIAEQDSTYFSGKFGLNVYNGSAYFQHVYATKFDQYYEELYRPQYHYTQARGAASDPNGLVYYEGEYHLFHQDGGKWAHAVSTDLVHWKRLPIAIPWNEMGHAWSGSAVVDKDNVSGLFNEEGSGLIAFYTSFNPAKHNGDQKVGVAYSRDKGRTWEFYDENPIIPNIGEFYGGEGWDFRDPKVVWDEDHNQWVMVISGGDHIRFFTSKDLLNWEMIESFGYGDYVRGGVWECPDFFQLPVDGDNGKKKWVLSISTGANPNTNGSDSEYFIGTFDGKQFVSDHPAGVVLKNEFGKEMYAAMSFSDIPASDGRRISLGWMSNWDYPFSFPTSPWQGQMSIPREVMLKTVPGEGVRLVQQPIEELKQLRGSHTSWSNKLVKPNTANLLSEMRATAFEIVAEIELPENNRAEEFGFRLRKSDTQQTDVGYNVTNSKAFFDRSKSGETDFSEKFSTRHETNVKPDNNRIKMRMYVDESSAEVFVNDGQAVFSNVIFPDGASDEMSFYSKGGDVKIVSLEIYPLRGIWKDVSNNSTTTNRIVMDHQKLALRVGETHKLSAVGLPYSDKNQKLNWRSSNPSIVEVKNIDHNNSEIKLVGHGRSMITASTKNGKVVGTTIVESKASFHIVDAKSGKVLSVEGTSNGSKVNIQQKKDAIEQIWNMERNQSGSYKVMSSKSKKVLDASGISNGDDVQIWEYFGYGNQQWYLTPNQGGTYTFNAVNSGKVLEVPKDSNEDGTVVEINEKNPEGSQNWRLIEASKLSKD</sequence>
<evidence type="ECO:0000256" key="1">
    <source>
        <dbReference type="ARBA" id="ARBA00009902"/>
    </source>
</evidence>
<dbReference type="InterPro" id="IPR035992">
    <property type="entry name" value="Ricin_B-like_lectins"/>
</dbReference>
<dbReference type="Pfam" id="PF08244">
    <property type="entry name" value="Glyco_hydro_32C"/>
    <property type="match status" value="1"/>
</dbReference>
<evidence type="ECO:0000256" key="3">
    <source>
        <dbReference type="ARBA" id="ARBA00023295"/>
    </source>
</evidence>
<dbReference type="Gene3D" id="2.60.40.1080">
    <property type="match status" value="1"/>
</dbReference>
<dbReference type="InterPro" id="IPR013148">
    <property type="entry name" value="Glyco_hydro_32_N"/>
</dbReference>
<dbReference type="InterPro" id="IPR013189">
    <property type="entry name" value="Glyco_hydro_32_C"/>
</dbReference>
<dbReference type="EMBL" id="JAOYEY010000043">
    <property type="protein sequence ID" value="MCV9886964.1"/>
    <property type="molecule type" value="Genomic_DNA"/>
</dbReference>
<organism evidence="5 6">
    <name type="scientific">Metabacillus halosaccharovorans</name>
    <dbReference type="NCBI Taxonomy" id="930124"/>
    <lineage>
        <taxon>Bacteria</taxon>
        <taxon>Bacillati</taxon>
        <taxon>Bacillota</taxon>
        <taxon>Bacilli</taxon>
        <taxon>Bacillales</taxon>
        <taxon>Bacillaceae</taxon>
        <taxon>Metabacillus</taxon>
    </lineage>
</organism>
<dbReference type="Gene3D" id="2.115.10.20">
    <property type="entry name" value="Glycosyl hydrolase domain, family 43"/>
    <property type="match status" value="1"/>
</dbReference>
<name>A0ABT3DIT0_9BACI</name>
<evidence type="ECO:0000259" key="4">
    <source>
        <dbReference type="SMART" id="SM00458"/>
    </source>
</evidence>
<dbReference type="CDD" id="cd18622">
    <property type="entry name" value="GH32_Inu-like"/>
    <property type="match status" value="1"/>
</dbReference>
<dbReference type="SMART" id="SM00458">
    <property type="entry name" value="RICIN"/>
    <property type="match status" value="1"/>
</dbReference>
<evidence type="ECO:0000313" key="6">
    <source>
        <dbReference type="Proteomes" id="UP001526147"/>
    </source>
</evidence>
<dbReference type="SUPFAM" id="SSF75005">
    <property type="entry name" value="Arabinanase/levansucrase/invertase"/>
    <property type="match status" value="1"/>
</dbReference>
<dbReference type="PANTHER" id="PTHR42800">
    <property type="entry name" value="EXOINULINASE INUD (AFU_ORTHOLOGUE AFUA_5G00480)"/>
    <property type="match status" value="1"/>
</dbReference>
<comment type="similarity">
    <text evidence="1">Belongs to the glycosyl hydrolase 32 family.</text>
</comment>
<dbReference type="Proteomes" id="UP001526147">
    <property type="component" value="Unassembled WGS sequence"/>
</dbReference>